<evidence type="ECO:0000313" key="1">
    <source>
        <dbReference type="EMBL" id="SDC84437.1"/>
    </source>
</evidence>
<proteinExistence type="predicted"/>
<dbReference type="RefSeq" id="WP_091571952.1">
    <property type="nucleotide sequence ID" value="NZ_FMZA01000018.1"/>
</dbReference>
<dbReference type="STRING" id="1236220.SAMN04488112_11876"/>
<reference evidence="1 2" key="1">
    <citation type="submission" date="2016-10" db="EMBL/GenBank/DDBJ databases">
        <authorList>
            <person name="de Groot N.N."/>
        </authorList>
    </citation>
    <scope>NUCLEOTIDE SEQUENCE [LARGE SCALE GENOMIC DNA]</scope>
    <source>
        <strain evidence="1 2">DSM 45514</strain>
    </source>
</reference>
<name>A0A1G6PYG1_9BACL</name>
<dbReference type="PANTHER" id="PTHR35276:SF1">
    <property type="entry name" value="TRNA (MNM(5)S(2)U34)-METHYLTRANSFERASE, CHLOROPLASTIC"/>
    <property type="match status" value="1"/>
</dbReference>
<keyword evidence="1" id="KW-0808">Transferase</keyword>
<dbReference type="InterPro" id="IPR029063">
    <property type="entry name" value="SAM-dependent_MTases_sf"/>
</dbReference>
<keyword evidence="2" id="KW-1185">Reference proteome</keyword>
<dbReference type="EMBL" id="FMZA01000018">
    <property type="protein sequence ID" value="SDC84437.1"/>
    <property type="molecule type" value="Genomic_DNA"/>
</dbReference>
<dbReference type="PANTHER" id="PTHR35276">
    <property type="entry name" value="S-ADENOSYL-L-METHIONINE-DEPENDENT METHYLTRANSFERASES SUPERFAMILY PROTEIN"/>
    <property type="match status" value="1"/>
</dbReference>
<protein>
    <submittedName>
        <fullName evidence="1">Putative rRNA methylase</fullName>
    </submittedName>
</protein>
<dbReference type="GO" id="GO:0032259">
    <property type="term" value="P:methylation"/>
    <property type="evidence" value="ECO:0007669"/>
    <property type="project" value="UniProtKB-KW"/>
</dbReference>
<dbReference type="Gene3D" id="3.40.50.150">
    <property type="entry name" value="Vaccinia Virus protein VP39"/>
    <property type="match status" value="1"/>
</dbReference>
<dbReference type="Proteomes" id="UP000199387">
    <property type="component" value="Unassembled WGS sequence"/>
</dbReference>
<dbReference type="SUPFAM" id="SSF53335">
    <property type="entry name" value="S-adenosyl-L-methionine-dependent methyltransferases"/>
    <property type="match status" value="1"/>
</dbReference>
<gene>
    <name evidence="1" type="ORF">SAMN04488112_11876</name>
</gene>
<dbReference type="AlphaFoldDB" id="A0A1G6PYG1"/>
<accession>A0A1G6PYG1</accession>
<dbReference type="InterPro" id="IPR010719">
    <property type="entry name" value="MnmM_MeTrfase"/>
</dbReference>
<dbReference type="Pfam" id="PF06962">
    <property type="entry name" value="rRNA_methylase"/>
    <property type="match status" value="1"/>
</dbReference>
<keyword evidence="1" id="KW-0489">Methyltransferase</keyword>
<evidence type="ECO:0000313" key="2">
    <source>
        <dbReference type="Proteomes" id="UP000199387"/>
    </source>
</evidence>
<sequence>MSLPTALTLSHQLIQSVLQPGAWAVDATVGNGHDTLFLAQSVGDQGHVHGFDIQAEALARAEALFRKHQVQERITLHQRSHDQLAKTLPPDWRGRVAAVMFNLGYLPKGNSSIITRCETTLPALSQALEWLSPGGILTAVLYTGHPGGKDEADRVLRFAATLPPRQYRSIRYQTMNRDYAPSLVAVIKSKKQTATKA</sequence>
<organism evidence="1 2">
    <name type="scientific">Melghirimyces thermohalophilus</name>
    <dbReference type="NCBI Taxonomy" id="1236220"/>
    <lineage>
        <taxon>Bacteria</taxon>
        <taxon>Bacillati</taxon>
        <taxon>Bacillota</taxon>
        <taxon>Bacilli</taxon>
        <taxon>Bacillales</taxon>
        <taxon>Thermoactinomycetaceae</taxon>
        <taxon>Melghirimyces</taxon>
    </lineage>
</organism>
<dbReference type="OrthoDB" id="9792989at2"/>
<dbReference type="GO" id="GO:0008168">
    <property type="term" value="F:methyltransferase activity"/>
    <property type="evidence" value="ECO:0007669"/>
    <property type="project" value="UniProtKB-KW"/>
</dbReference>